<evidence type="ECO:0000313" key="5">
    <source>
        <dbReference type="Proteomes" id="UP000887574"/>
    </source>
</evidence>
<dbReference type="SUPFAM" id="SSF54160">
    <property type="entry name" value="Chromo domain-like"/>
    <property type="match status" value="2"/>
</dbReference>
<dbReference type="PANTHER" id="PTHR22812">
    <property type="entry name" value="CHROMOBOX PROTEIN"/>
    <property type="match status" value="1"/>
</dbReference>
<proteinExistence type="predicted"/>
<dbReference type="Proteomes" id="UP000887574">
    <property type="component" value="Unplaced"/>
</dbReference>
<dbReference type="InterPro" id="IPR000953">
    <property type="entry name" value="Chromo/chromo_shadow_dom"/>
</dbReference>
<evidence type="ECO:0000256" key="3">
    <source>
        <dbReference type="SAM" id="MobiDB-lite"/>
    </source>
</evidence>
<reference evidence="6" key="1">
    <citation type="submission" date="2022-11" db="UniProtKB">
        <authorList>
            <consortium name="WormBaseParasite"/>
        </authorList>
    </citation>
    <scope>IDENTIFICATION</scope>
</reference>
<organism evidence="5 6">
    <name type="scientific">Ditylenchus dipsaci</name>
    <dbReference type="NCBI Taxonomy" id="166011"/>
    <lineage>
        <taxon>Eukaryota</taxon>
        <taxon>Metazoa</taxon>
        <taxon>Ecdysozoa</taxon>
        <taxon>Nematoda</taxon>
        <taxon>Chromadorea</taxon>
        <taxon>Rhabditida</taxon>
        <taxon>Tylenchina</taxon>
        <taxon>Tylenchomorpha</taxon>
        <taxon>Sphaerularioidea</taxon>
        <taxon>Anguinidae</taxon>
        <taxon>Anguininae</taxon>
        <taxon>Ditylenchus</taxon>
    </lineage>
</organism>
<feature type="compositionally biased region" description="Basic and acidic residues" evidence="3">
    <location>
        <begin position="292"/>
        <end position="302"/>
    </location>
</feature>
<feature type="compositionally biased region" description="Low complexity" evidence="3">
    <location>
        <begin position="245"/>
        <end position="256"/>
    </location>
</feature>
<name>A0A915DS19_9BILA</name>
<feature type="region of interest" description="Disordered" evidence="3">
    <location>
        <begin position="126"/>
        <end position="170"/>
    </location>
</feature>
<comment type="subcellular location">
    <subcellularLocation>
        <location evidence="1">Nucleus</location>
    </subcellularLocation>
</comment>
<dbReference type="SMART" id="SM00298">
    <property type="entry name" value="CHROMO"/>
    <property type="match status" value="2"/>
</dbReference>
<evidence type="ECO:0000256" key="1">
    <source>
        <dbReference type="ARBA" id="ARBA00004123"/>
    </source>
</evidence>
<protein>
    <submittedName>
        <fullName evidence="6">Chromo domain-containing protein</fullName>
    </submittedName>
</protein>
<dbReference type="InterPro" id="IPR016197">
    <property type="entry name" value="Chromo-like_dom_sf"/>
</dbReference>
<feature type="compositionally biased region" description="Low complexity" evidence="3">
    <location>
        <begin position="132"/>
        <end position="143"/>
    </location>
</feature>
<dbReference type="WBParaSite" id="jg22540">
    <property type="protein sequence ID" value="jg22540"/>
    <property type="gene ID" value="jg22540"/>
</dbReference>
<dbReference type="InterPro" id="IPR023780">
    <property type="entry name" value="Chromo_domain"/>
</dbReference>
<dbReference type="CDD" id="cd00024">
    <property type="entry name" value="CD_CSD"/>
    <property type="match status" value="1"/>
</dbReference>
<evidence type="ECO:0000259" key="4">
    <source>
        <dbReference type="PROSITE" id="PS50013"/>
    </source>
</evidence>
<feature type="compositionally biased region" description="Polar residues" evidence="3">
    <location>
        <begin position="464"/>
        <end position="488"/>
    </location>
</feature>
<feature type="region of interest" description="Disordered" evidence="3">
    <location>
        <begin position="426"/>
        <end position="504"/>
    </location>
</feature>
<feature type="compositionally biased region" description="Low complexity" evidence="3">
    <location>
        <begin position="432"/>
        <end position="442"/>
    </location>
</feature>
<accession>A0A915DS19</accession>
<dbReference type="InterPro" id="IPR051219">
    <property type="entry name" value="Heterochromatin_chromo-domain"/>
</dbReference>
<feature type="domain" description="Chromo" evidence="4">
    <location>
        <begin position="345"/>
        <end position="427"/>
    </location>
</feature>
<dbReference type="AlphaFoldDB" id="A0A915DS19"/>
<feature type="compositionally biased region" description="Acidic residues" evidence="3">
    <location>
        <begin position="52"/>
        <end position="63"/>
    </location>
</feature>
<feature type="region of interest" description="Disordered" evidence="3">
    <location>
        <begin position="44"/>
        <end position="70"/>
    </location>
</feature>
<dbReference type="GO" id="GO:0005634">
    <property type="term" value="C:nucleus"/>
    <property type="evidence" value="ECO:0007669"/>
    <property type="project" value="UniProtKB-SubCell"/>
</dbReference>
<feature type="region of interest" description="Disordered" evidence="3">
    <location>
        <begin position="243"/>
        <end position="303"/>
    </location>
</feature>
<sequence length="622" mass="69511">MPDEMNVVDEVNYCNKENNVERTPFVNNEEVFVDNLVAKQVSPVKQAQVTEQNEESSQNDEEVVEKPVEPELDMEVPKNMMEANESDQVVIPADLPQQIPALDDQPADTEAISMLLQPVQPNQLNPVDLLEPVQPSPSDSVQPAVTGPSTRRKRSVRPLNAPKKDDEVVVSSSSAVSLPAVVEEQVPCSQSATLMLKILEKRQSLKTPEESEYLVQWNDLSTTWELYETISCGDMLANFEEELSNRPSRVSSSSKSSARKRQRGKSLNASAEPKKSLNASAKSRKSSSAMMENKRTSVELKPRSTRTSAAKAKLFIEEVTMANESSCDSPRPIKRRKVDDDEGEEEYEQAIDDHEDDVDYGKRLFANLLPAAAEQFQLGPIRQFLIKWQGYDDPVENTWEPAANFLHFNLLVDNFEQNRRWKSLKAAGPCHSVSSSTTSSSVNTKQAGSSRKKSVIASARKRLSSTPKKSTRSTAIKFSAPTSIQKTADANLEQEEDEEEEEEEKIEAIVIQPPKVPMSKEPIWRTFKNTTSDSTTVKGKNPLLFSNSLEYGMQKGLKLSCILKVTKGPSEVGPKCLVRYADSVIQEWVPTSVVFKHFPQDLERKNNISNTTKSLDEEEENS</sequence>
<dbReference type="Gene3D" id="2.40.50.40">
    <property type="match status" value="2"/>
</dbReference>
<dbReference type="Pfam" id="PF00385">
    <property type="entry name" value="Chromo"/>
    <property type="match status" value="1"/>
</dbReference>
<keyword evidence="2" id="KW-0539">Nucleus</keyword>
<feature type="compositionally biased region" description="Acidic residues" evidence="3">
    <location>
        <begin position="492"/>
        <end position="504"/>
    </location>
</feature>
<keyword evidence="5" id="KW-1185">Reference proteome</keyword>
<evidence type="ECO:0000256" key="2">
    <source>
        <dbReference type="ARBA" id="ARBA00023242"/>
    </source>
</evidence>
<evidence type="ECO:0000313" key="6">
    <source>
        <dbReference type="WBParaSite" id="jg22540"/>
    </source>
</evidence>
<feature type="compositionally biased region" description="Basic residues" evidence="3">
    <location>
        <begin position="450"/>
        <end position="463"/>
    </location>
</feature>
<feature type="compositionally biased region" description="Low complexity" evidence="3">
    <location>
        <begin position="276"/>
        <end position="289"/>
    </location>
</feature>
<dbReference type="PROSITE" id="PS50013">
    <property type="entry name" value="CHROMO_2"/>
    <property type="match status" value="1"/>
</dbReference>